<name>A0ABS2RKZ7_9ACTN</name>
<dbReference type="Pfam" id="PF08239">
    <property type="entry name" value="SH3_3"/>
    <property type="match status" value="2"/>
</dbReference>
<gene>
    <name evidence="2" type="ORF">JOE57_002259</name>
</gene>
<dbReference type="InterPro" id="IPR052354">
    <property type="entry name" value="Cell_Wall_Dynamics_Protein"/>
</dbReference>
<protein>
    <submittedName>
        <fullName evidence="2">Uncharacterized protein YgiM (DUF1202 family)</fullName>
    </submittedName>
</protein>
<accession>A0ABS2RKZ7</accession>
<evidence type="ECO:0000313" key="3">
    <source>
        <dbReference type="Proteomes" id="UP000704762"/>
    </source>
</evidence>
<evidence type="ECO:0000313" key="2">
    <source>
        <dbReference type="EMBL" id="MBM7799338.1"/>
    </source>
</evidence>
<dbReference type="EMBL" id="JAFBCF010000001">
    <property type="protein sequence ID" value="MBM7799338.1"/>
    <property type="molecule type" value="Genomic_DNA"/>
</dbReference>
<reference evidence="2 3" key="1">
    <citation type="submission" date="2021-01" db="EMBL/GenBank/DDBJ databases">
        <title>Sequencing the genomes of 1000 actinobacteria strains.</title>
        <authorList>
            <person name="Klenk H.-P."/>
        </authorList>
    </citation>
    <scope>NUCLEOTIDE SEQUENCE [LARGE SCALE GENOMIC DNA]</scope>
    <source>
        <strain evidence="2 3">DSM 18662</strain>
    </source>
</reference>
<proteinExistence type="predicted"/>
<dbReference type="PANTHER" id="PTHR34408">
    <property type="entry name" value="FAMILY PROTEIN, PUTATIVE-RELATED"/>
    <property type="match status" value="1"/>
</dbReference>
<dbReference type="InterPro" id="IPR058593">
    <property type="entry name" value="ARB_07466-like_C"/>
</dbReference>
<dbReference type="PANTHER" id="PTHR34408:SF1">
    <property type="entry name" value="GLYCOSYL HYDROLASE FAMILY 19 DOMAIN-CONTAINING PROTEIN HI_1415"/>
    <property type="match status" value="1"/>
</dbReference>
<feature type="domain" description="SH3b" evidence="1">
    <location>
        <begin position="53"/>
        <end position="116"/>
    </location>
</feature>
<dbReference type="PROSITE" id="PS51781">
    <property type="entry name" value="SH3B"/>
    <property type="match status" value="2"/>
</dbReference>
<keyword evidence="3" id="KW-1185">Reference proteome</keyword>
<evidence type="ECO:0000259" key="1">
    <source>
        <dbReference type="PROSITE" id="PS51781"/>
    </source>
</evidence>
<dbReference type="Gene3D" id="2.30.30.40">
    <property type="entry name" value="SH3 Domains"/>
    <property type="match status" value="4"/>
</dbReference>
<organism evidence="2 3">
    <name type="scientific">Microlunatus panaciterrae</name>
    <dbReference type="NCBI Taxonomy" id="400768"/>
    <lineage>
        <taxon>Bacteria</taxon>
        <taxon>Bacillati</taxon>
        <taxon>Actinomycetota</taxon>
        <taxon>Actinomycetes</taxon>
        <taxon>Propionibacteriales</taxon>
        <taxon>Propionibacteriaceae</taxon>
        <taxon>Microlunatus</taxon>
    </lineage>
</organism>
<dbReference type="Pfam" id="PF26571">
    <property type="entry name" value="VldE"/>
    <property type="match status" value="1"/>
</dbReference>
<dbReference type="Proteomes" id="UP000704762">
    <property type="component" value="Unassembled WGS sequence"/>
</dbReference>
<comment type="caution">
    <text evidence="2">The sequence shown here is derived from an EMBL/GenBank/DDBJ whole genome shotgun (WGS) entry which is preliminary data.</text>
</comment>
<dbReference type="SMART" id="SM00287">
    <property type="entry name" value="SH3b"/>
    <property type="match status" value="3"/>
</dbReference>
<feature type="domain" description="SH3b" evidence="1">
    <location>
        <begin position="121"/>
        <end position="185"/>
    </location>
</feature>
<dbReference type="InterPro" id="IPR003646">
    <property type="entry name" value="SH3-like_bac-type"/>
</dbReference>
<sequence length="393" mass="42097">MGGLYRGQSIPAISTTKSGWTKVRFNGSTAYISSRYLTRSGKGAPVAPVKINTASTKITTARLNVRTGPSLQGKVVGVIGTGSIVKLTGKYSRGFSEIVYANSRRWVTTQYLASSTRGLPEITGTRTATADLMVRTTADEDFKVVTEIKKGGQVSITGATQNGRAQIIYNNAVRWVTAKYLSTAGATRPTTPALPRVTGTRYATAPLDIRSASGTNHKVLGEVPRGTRLSITGVTQNGRAQVIYNNAVRWVTAQYLSTSRPAASPPAPSTGSIGGSGLATLRPTTKRVLFAAHAAFPQVTTFYGVRPDAIPDHPSGKALDIMLPNYQSASGKALGGRIAAWAQANQSQLNIEYVIWNQHIWNVKRADEGWRFMADRGGDSANHKNHVHITVLN</sequence>